<gene>
    <name evidence="1" type="ORF">ACOLOM_LOCUS8253</name>
</gene>
<organism evidence="1 2">
    <name type="scientific">Acaulospora colombiana</name>
    <dbReference type="NCBI Taxonomy" id="27376"/>
    <lineage>
        <taxon>Eukaryota</taxon>
        <taxon>Fungi</taxon>
        <taxon>Fungi incertae sedis</taxon>
        <taxon>Mucoromycota</taxon>
        <taxon>Glomeromycotina</taxon>
        <taxon>Glomeromycetes</taxon>
        <taxon>Diversisporales</taxon>
        <taxon>Acaulosporaceae</taxon>
        <taxon>Acaulospora</taxon>
    </lineage>
</organism>
<evidence type="ECO:0000313" key="1">
    <source>
        <dbReference type="EMBL" id="CAG8651214.1"/>
    </source>
</evidence>
<keyword evidence="2" id="KW-1185">Reference proteome</keyword>
<accession>A0ACA9NJ27</accession>
<sequence>MNEKPSGMSGESRCQWGLRHLGLRTYGRRWVKRVNGAKQFCRLYKSEWIKLCDSEHAEGKKCDGDEAPRLTRVLMPDPSRTTLENL</sequence>
<dbReference type="Proteomes" id="UP000789525">
    <property type="component" value="Unassembled WGS sequence"/>
</dbReference>
<name>A0ACA9NJ27_9GLOM</name>
<dbReference type="EMBL" id="CAJVPT010020848">
    <property type="protein sequence ID" value="CAG8651214.1"/>
    <property type="molecule type" value="Genomic_DNA"/>
</dbReference>
<protein>
    <submittedName>
        <fullName evidence="1">7967_t:CDS:1</fullName>
    </submittedName>
</protein>
<proteinExistence type="predicted"/>
<comment type="caution">
    <text evidence="1">The sequence shown here is derived from an EMBL/GenBank/DDBJ whole genome shotgun (WGS) entry which is preliminary data.</text>
</comment>
<evidence type="ECO:0000313" key="2">
    <source>
        <dbReference type="Proteomes" id="UP000789525"/>
    </source>
</evidence>
<reference evidence="1" key="1">
    <citation type="submission" date="2021-06" db="EMBL/GenBank/DDBJ databases">
        <authorList>
            <person name="Kallberg Y."/>
            <person name="Tangrot J."/>
            <person name="Rosling A."/>
        </authorList>
    </citation>
    <scope>NUCLEOTIDE SEQUENCE</scope>
    <source>
        <strain evidence="1">CL356</strain>
    </source>
</reference>